<feature type="chain" id="PRO_5031059721" evidence="1">
    <location>
        <begin position="17"/>
        <end position="112"/>
    </location>
</feature>
<sequence length="112" mass="11278">MKVLICITVFVSVACAGIIHSHSEELLDGGLALEGSDLHLGESLELDAEYGAGSYGHDAGSIGGEEALLEGGEDLSLGAGLGDEHSIAELSLASSAGLGYAGGYAAGYEDWH</sequence>
<keyword evidence="3" id="KW-1185">Reference proteome</keyword>
<proteinExistence type="predicted"/>
<accession>A0A7R8V0R1</accession>
<evidence type="ECO:0000313" key="3">
    <source>
        <dbReference type="Proteomes" id="UP000594454"/>
    </source>
</evidence>
<gene>
    <name evidence="2" type="ORF">HERILL_LOCUS12832</name>
</gene>
<reference evidence="2 3" key="1">
    <citation type="submission" date="2020-11" db="EMBL/GenBank/DDBJ databases">
        <authorList>
            <person name="Wallbank WR R."/>
            <person name="Pardo Diaz C."/>
            <person name="Kozak K."/>
            <person name="Martin S."/>
            <person name="Jiggins C."/>
            <person name="Moest M."/>
            <person name="Warren A I."/>
            <person name="Generalovic N T."/>
            <person name="Byers J.R.P. K."/>
            <person name="Montejo-Kovacevich G."/>
            <person name="Yen C E."/>
        </authorList>
    </citation>
    <scope>NUCLEOTIDE SEQUENCE [LARGE SCALE GENOMIC DNA]</scope>
</reference>
<feature type="signal peptide" evidence="1">
    <location>
        <begin position="1"/>
        <end position="16"/>
    </location>
</feature>
<dbReference type="AlphaFoldDB" id="A0A7R8V0R1"/>
<evidence type="ECO:0000256" key="1">
    <source>
        <dbReference type="SAM" id="SignalP"/>
    </source>
</evidence>
<keyword evidence="1" id="KW-0732">Signal</keyword>
<dbReference type="EMBL" id="LR899013">
    <property type="protein sequence ID" value="CAD7090344.1"/>
    <property type="molecule type" value="Genomic_DNA"/>
</dbReference>
<name>A0A7R8V0R1_HERIL</name>
<dbReference type="InParanoid" id="A0A7R8V0R1"/>
<organism evidence="2 3">
    <name type="scientific">Hermetia illucens</name>
    <name type="common">Black soldier fly</name>
    <dbReference type="NCBI Taxonomy" id="343691"/>
    <lineage>
        <taxon>Eukaryota</taxon>
        <taxon>Metazoa</taxon>
        <taxon>Ecdysozoa</taxon>
        <taxon>Arthropoda</taxon>
        <taxon>Hexapoda</taxon>
        <taxon>Insecta</taxon>
        <taxon>Pterygota</taxon>
        <taxon>Neoptera</taxon>
        <taxon>Endopterygota</taxon>
        <taxon>Diptera</taxon>
        <taxon>Brachycera</taxon>
        <taxon>Stratiomyomorpha</taxon>
        <taxon>Stratiomyidae</taxon>
        <taxon>Hermetiinae</taxon>
        <taxon>Hermetia</taxon>
    </lineage>
</organism>
<evidence type="ECO:0000313" key="2">
    <source>
        <dbReference type="EMBL" id="CAD7090344.1"/>
    </source>
</evidence>
<protein>
    <submittedName>
        <fullName evidence="2">Uncharacterized protein</fullName>
    </submittedName>
</protein>
<dbReference type="PROSITE" id="PS51257">
    <property type="entry name" value="PROKAR_LIPOPROTEIN"/>
    <property type="match status" value="1"/>
</dbReference>
<dbReference type="Proteomes" id="UP000594454">
    <property type="component" value="Chromosome 5"/>
</dbReference>